<name>A0A7I4YAG7_HAECO</name>
<reference evidence="2" key="1">
    <citation type="submission" date="2020-12" db="UniProtKB">
        <authorList>
            <consortium name="WormBaseParasite"/>
        </authorList>
    </citation>
    <scope>IDENTIFICATION</scope>
    <source>
        <strain evidence="2">MHco3</strain>
    </source>
</reference>
<protein>
    <submittedName>
        <fullName evidence="2">Polymerase</fullName>
    </submittedName>
</protein>
<organism evidence="1 2">
    <name type="scientific">Haemonchus contortus</name>
    <name type="common">Barber pole worm</name>
    <dbReference type="NCBI Taxonomy" id="6289"/>
    <lineage>
        <taxon>Eukaryota</taxon>
        <taxon>Metazoa</taxon>
        <taxon>Ecdysozoa</taxon>
        <taxon>Nematoda</taxon>
        <taxon>Chromadorea</taxon>
        <taxon>Rhabditida</taxon>
        <taxon>Rhabditina</taxon>
        <taxon>Rhabditomorpha</taxon>
        <taxon>Strongyloidea</taxon>
        <taxon>Trichostrongylidae</taxon>
        <taxon>Haemonchus</taxon>
    </lineage>
</organism>
<dbReference type="Proteomes" id="UP000025227">
    <property type="component" value="Unplaced"/>
</dbReference>
<sequence>PTHGRPRRDCHVLTSHFTSFSSLSNLSILTDICGSLWQGPGLGRHPRHGYRIWNPY</sequence>
<evidence type="ECO:0000313" key="1">
    <source>
        <dbReference type="Proteomes" id="UP000025227"/>
    </source>
</evidence>
<evidence type="ECO:0000313" key="2">
    <source>
        <dbReference type="WBParaSite" id="HCON_00065615-00001"/>
    </source>
</evidence>
<keyword evidence="1" id="KW-1185">Reference proteome</keyword>
<proteinExistence type="predicted"/>
<dbReference type="AlphaFoldDB" id="A0A7I4YAG7"/>
<dbReference type="WBParaSite" id="HCON_00065615-00001">
    <property type="protein sequence ID" value="HCON_00065615-00001"/>
    <property type="gene ID" value="HCON_00065615"/>
</dbReference>
<accession>A0A7I4YAG7</accession>